<proteinExistence type="predicted"/>
<organism evidence="1 2">
    <name type="scientific">Choristoneura fumiferana</name>
    <name type="common">Spruce budworm moth</name>
    <name type="synonym">Archips fumiferana</name>
    <dbReference type="NCBI Taxonomy" id="7141"/>
    <lineage>
        <taxon>Eukaryota</taxon>
        <taxon>Metazoa</taxon>
        <taxon>Ecdysozoa</taxon>
        <taxon>Arthropoda</taxon>
        <taxon>Hexapoda</taxon>
        <taxon>Insecta</taxon>
        <taxon>Pterygota</taxon>
        <taxon>Neoptera</taxon>
        <taxon>Endopterygota</taxon>
        <taxon>Lepidoptera</taxon>
        <taxon>Glossata</taxon>
        <taxon>Ditrysia</taxon>
        <taxon>Tortricoidea</taxon>
        <taxon>Tortricidae</taxon>
        <taxon>Tortricinae</taxon>
        <taxon>Choristoneura</taxon>
    </lineage>
</organism>
<dbReference type="EMBL" id="CM046113">
    <property type="protein sequence ID" value="KAI8420960.1"/>
    <property type="molecule type" value="Genomic_DNA"/>
</dbReference>
<evidence type="ECO:0000313" key="2">
    <source>
        <dbReference type="Proteomes" id="UP001064048"/>
    </source>
</evidence>
<reference evidence="1 2" key="1">
    <citation type="journal article" date="2022" name="Genome Biol. Evol.">
        <title>The Spruce Budworm Genome: Reconstructing the Evolutionary History of Antifreeze Proteins.</title>
        <authorList>
            <person name="Beliveau C."/>
            <person name="Gagne P."/>
            <person name="Picq S."/>
            <person name="Vernygora O."/>
            <person name="Keeling C.I."/>
            <person name="Pinkney K."/>
            <person name="Doucet D."/>
            <person name="Wen F."/>
            <person name="Johnston J.S."/>
            <person name="Maaroufi H."/>
            <person name="Boyle B."/>
            <person name="Laroche J."/>
            <person name="Dewar K."/>
            <person name="Juretic N."/>
            <person name="Blackburn G."/>
            <person name="Nisole A."/>
            <person name="Brunet B."/>
            <person name="Brandao M."/>
            <person name="Lumley L."/>
            <person name="Duan J."/>
            <person name="Quan G."/>
            <person name="Lucarotti C.J."/>
            <person name="Roe A.D."/>
            <person name="Sperling F.A.H."/>
            <person name="Levesque R.C."/>
            <person name="Cusson M."/>
        </authorList>
    </citation>
    <scope>NUCLEOTIDE SEQUENCE [LARGE SCALE GENOMIC DNA]</scope>
    <source>
        <strain evidence="1">Glfc:IPQL:Cfum</strain>
    </source>
</reference>
<comment type="caution">
    <text evidence="1">The sequence shown here is derived from an EMBL/GenBank/DDBJ whole genome shotgun (WGS) entry which is preliminary data.</text>
</comment>
<name>A0ACC0JAD2_CHOFU</name>
<accession>A0ACC0JAD2</accession>
<dbReference type="Proteomes" id="UP001064048">
    <property type="component" value="Chromosome 13"/>
</dbReference>
<gene>
    <name evidence="1" type="ORF">MSG28_008109</name>
</gene>
<sequence length="281" mass="31116">MCSERRGLSSAPCLHILLTPSDIHEEKRSEFRTSKVVNMGDESVSSLAKSLKVYENSNRIRSFAVKENIVRKPVQTSEAIQWGKRICGSPDRKKLPPPIDTSNTRGITAGGTLVWSPCCVAAGGWRAAGGCGRWSKDGRIAGQRPARLYEMSLQAARVTARRQASHSACSAILLSLLFLQIIAYDVSCQVSRHCYPLPPQLIDMQMSKWNGARSQTAPTRYRALGTTYFFVKSRDETIDSFICSPYVSTGACMRRPHRVNINKWEVGKLDVFGSSRPDTGT</sequence>
<evidence type="ECO:0000313" key="1">
    <source>
        <dbReference type="EMBL" id="KAI8420960.1"/>
    </source>
</evidence>
<protein>
    <submittedName>
        <fullName evidence="1">Uncharacterized protein</fullName>
    </submittedName>
</protein>
<keyword evidence="2" id="KW-1185">Reference proteome</keyword>